<reference evidence="1" key="1">
    <citation type="submission" date="2023-03" db="EMBL/GenBank/DDBJ databases">
        <title>Chitinimonas shenzhenensis gen. nov., sp. nov., a novel member of family Burkholderiaceae isolated from activated sludge collected in Shen Zhen, China.</title>
        <authorList>
            <person name="Wang X."/>
        </authorList>
    </citation>
    <scope>NUCLEOTIDE SEQUENCE</scope>
    <source>
        <strain evidence="1">DQS-5</strain>
    </source>
</reference>
<evidence type="ECO:0000313" key="2">
    <source>
        <dbReference type="Proteomes" id="UP001172778"/>
    </source>
</evidence>
<dbReference type="RefSeq" id="WP_284099647.1">
    <property type="nucleotide sequence ID" value="NZ_JARRAF010000004.1"/>
</dbReference>
<comment type="caution">
    <text evidence="1">The sequence shown here is derived from an EMBL/GenBank/DDBJ whole genome shotgun (WGS) entry which is preliminary data.</text>
</comment>
<dbReference type="InterPro" id="IPR007523">
    <property type="entry name" value="NDUFAF3/AAMDC"/>
</dbReference>
<organism evidence="1 2">
    <name type="scientific">Parachitinimonas caeni</name>
    <dbReference type="NCBI Taxonomy" id="3031301"/>
    <lineage>
        <taxon>Bacteria</taxon>
        <taxon>Pseudomonadati</taxon>
        <taxon>Pseudomonadota</taxon>
        <taxon>Betaproteobacteria</taxon>
        <taxon>Neisseriales</taxon>
        <taxon>Chitinibacteraceae</taxon>
        <taxon>Parachitinimonas</taxon>
    </lineage>
</organism>
<accession>A0ABT7DTH6</accession>
<sequence>MKLQSHALTHLNTFTGYGDDFVMINAQRHTGSMLVMPERMAPWRPDSFDALQAEDFAELIAFKPELVLLATGSQQRFPHPRLTSALMQAQIGLDAMNLGAACRTYNILMSEGRQVLLAVLYK</sequence>
<dbReference type="PANTHER" id="PTHR21192:SF2">
    <property type="entry name" value="NADH DEHYDROGENASE [UBIQUINONE] 1 ALPHA SUBCOMPLEX ASSEMBLY FACTOR 3"/>
    <property type="match status" value="1"/>
</dbReference>
<dbReference type="Pfam" id="PF04430">
    <property type="entry name" value="DUF498"/>
    <property type="match status" value="1"/>
</dbReference>
<proteinExistence type="predicted"/>
<keyword evidence="2" id="KW-1185">Reference proteome</keyword>
<dbReference type="CDD" id="cd05560">
    <property type="entry name" value="Xcc1710_like"/>
    <property type="match status" value="1"/>
</dbReference>
<evidence type="ECO:0000313" key="1">
    <source>
        <dbReference type="EMBL" id="MDK2123358.1"/>
    </source>
</evidence>
<dbReference type="Proteomes" id="UP001172778">
    <property type="component" value="Unassembled WGS sequence"/>
</dbReference>
<dbReference type="SUPFAM" id="SSF64076">
    <property type="entry name" value="MTH938-like"/>
    <property type="match status" value="1"/>
</dbReference>
<dbReference type="EMBL" id="JARRAF010000004">
    <property type="protein sequence ID" value="MDK2123358.1"/>
    <property type="molecule type" value="Genomic_DNA"/>
</dbReference>
<protein>
    <submittedName>
        <fullName evidence="1">Mth938-like domain-containing protein</fullName>
    </submittedName>
</protein>
<dbReference type="InterPro" id="IPR036748">
    <property type="entry name" value="MTH938-like_sf"/>
</dbReference>
<dbReference type="Gene3D" id="3.40.1230.10">
    <property type="entry name" value="MTH938-like"/>
    <property type="match status" value="1"/>
</dbReference>
<dbReference type="PANTHER" id="PTHR21192">
    <property type="entry name" value="NUCLEAR PROTEIN E3-3"/>
    <property type="match status" value="1"/>
</dbReference>
<gene>
    <name evidence="1" type="ORF">PZA18_04750</name>
</gene>
<name>A0ABT7DTH6_9NEIS</name>